<dbReference type="Pfam" id="PF08492">
    <property type="entry name" value="SRP72"/>
    <property type="match status" value="1"/>
</dbReference>
<dbReference type="SUPFAM" id="SSF48452">
    <property type="entry name" value="TPR-like"/>
    <property type="match status" value="3"/>
</dbReference>
<feature type="compositionally biased region" description="Basic and acidic residues" evidence="12">
    <location>
        <begin position="560"/>
        <end position="581"/>
    </location>
</feature>
<protein>
    <recommendedName>
        <fullName evidence="4 9">Signal recognition particle subunit SRP72</fullName>
    </recommendedName>
</protein>
<proteinExistence type="inferred from homology"/>
<dbReference type="Pfam" id="PF17004">
    <property type="entry name" value="SRP_TPR_like"/>
    <property type="match status" value="1"/>
</dbReference>
<feature type="domain" description="Signal recognition particle SRP72 subunit RNA-binding" evidence="13">
    <location>
        <begin position="544"/>
        <end position="583"/>
    </location>
</feature>
<comment type="function">
    <text evidence="9">Component of the signal recognition particle (SRP) complex, a ribonucleoprotein complex that mediates the cotranslational targeting of secretory and membrane proteins to the endoplasmic reticulum (ER).</text>
</comment>
<keyword evidence="10" id="KW-0802">TPR repeat</keyword>
<dbReference type="Gene3D" id="1.25.40.10">
    <property type="entry name" value="Tetratricopeptide repeat domain"/>
    <property type="match status" value="3"/>
</dbReference>
<evidence type="ECO:0000256" key="2">
    <source>
        <dbReference type="ARBA" id="ARBA00004496"/>
    </source>
</evidence>
<dbReference type="EMBL" id="KV921875">
    <property type="protein sequence ID" value="ORE09507.1"/>
    <property type="molecule type" value="Genomic_DNA"/>
</dbReference>
<evidence type="ECO:0000256" key="10">
    <source>
        <dbReference type="PROSITE-ProRule" id="PRU00339"/>
    </source>
</evidence>
<feature type="repeat" description="TPR" evidence="10">
    <location>
        <begin position="452"/>
        <end position="485"/>
    </location>
</feature>
<evidence type="ECO:0000256" key="5">
    <source>
        <dbReference type="ARBA" id="ARBA00022490"/>
    </source>
</evidence>
<dbReference type="SMART" id="SM00028">
    <property type="entry name" value="TPR"/>
    <property type="match status" value="5"/>
</dbReference>
<dbReference type="VEuPathDB" id="FungiDB:BCV72DRAFT_333670"/>
<sequence>MSSKEQETTSLFTKLKKAIDSEDDQQALELCDQLLKLTPDDKIVLQSKVISLIRLEKYRDALTLIARQFRNTKELAYEKIYCYYRTNQFAPAMELLEELSSSNQSPSLLYLEAQLLYSQGQFKKAVEVYESLLKTLDKKDVLYDEIQVNLLAAKAGLLFSTYQSKEIDPVKERSEDLYEVAYNAASVYLAQGNIAKAQEQLELAQKQCMDKSSTMSEEEQEQELAVITTQLGYTYQLQGRTSEAIKIYQSVLNSKDTSIAAVASNNIVVIDQAKDVEDAAKKLKFATSKEADAKLKNYQKRVILMNESLLHLYAKKYAACRDQAQKLIDKYPDNDSLYLVLASATYHQHKASKAIEELKKYAEKKPTSLAIHFAAIQLQMLESQHKAALETLQHYLNGVADNKQEQYRPAIVALLVWLYQQTGQPEKAMETLDKAASIWKSDDSFASTHTPTSIVKQTAAFKLKAGRLQEAVEDYEQLVKEDPTDAQAVAGLIAAYAQVDPTKAEQYGSALPEIALNHIDVDTLEKIVPGVKRGYVKKDPNGTFVKKPKQKKKRKPLLPKKMDSKSQPDPERWLPKQERSNFRAKSKSKKTAKSSTRKA</sequence>
<evidence type="ECO:0000256" key="1">
    <source>
        <dbReference type="ARBA" id="ARBA00004240"/>
    </source>
</evidence>
<comment type="similarity">
    <text evidence="3 9">Belongs to the SRP72 family.</text>
</comment>
<dbReference type="Pfam" id="PF13432">
    <property type="entry name" value="TPR_16"/>
    <property type="match status" value="2"/>
</dbReference>
<gene>
    <name evidence="14" type="ORF">BCV72DRAFT_333670</name>
</gene>
<dbReference type="Proteomes" id="UP000242414">
    <property type="component" value="Unassembled WGS sequence"/>
</dbReference>
<evidence type="ECO:0000256" key="8">
    <source>
        <dbReference type="ARBA" id="ARBA00023274"/>
    </source>
</evidence>
<dbReference type="InterPro" id="IPR011717">
    <property type="entry name" value="TPR-4"/>
</dbReference>
<feature type="coiled-coil region" evidence="11">
    <location>
        <begin position="187"/>
        <end position="221"/>
    </location>
</feature>
<evidence type="ECO:0000256" key="6">
    <source>
        <dbReference type="ARBA" id="ARBA00022824"/>
    </source>
</evidence>
<feature type="region of interest" description="Disordered" evidence="12">
    <location>
        <begin position="538"/>
        <end position="599"/>
    </location>
</feature>
<dbReference type="GO" id="GO:0005783">
    <property type="term" value="C:endoplasmic reticulum"/>
    <property type="evidence" value="ECO:0007669"/>
    <property type="project" value="UniProtKB-SubCell"/>
</dbReference>
<dbReference type="PANTHER" id="PTHR14094:SF9">
    <property type="entry name" value="SIGNAL RECOGNITION PARTICLE SUBUNIT SRP72"/>
    <property type="match status" value="1"/>
</dbReference>
<evidence type="ECO:0000256" key="9">
    <source>
        <dbReference type="PIRNR" id="PIRNR038922"/>
    </source>
</evidence>
<dbReference type="InterPro" id="IPR031545">
    <property type="entry name" value="SRP72_TPR-like"/>
</dbReference>
<feature type="compositionally biased region" description="Basic residues" evidence="12">
    <location>
        <begin position="582"/>
        <end position="599"/>
    </location>
</feature>
<reference evidence="14" key="1">
    <citation type="journal article" date="2016" name="Proc. Natl. Acad. Sci. U.S.A.">
        <title>Lipid metabolic changes in an early divergent fungus govern the establishment of a mutualistic symbiosis with endobacteria.</title>
        <authorList>
            <person name="Lastovetsky O.A."/>
            <person name="Gaspar M.L."/>
            <person name="Mondo S.J."/>
            <person name="LaButti K.M."/>
            <person name="Sandor L."/>
            <person name="Grigoriev I.V."/>
            <person name="Henry S.A."/>
            <person name="Pawlowska T.E."/>
        </authorList>
    </citation>
    <scope>NUCLEOTIDE SEQUENCE [LARGE SCALE GENOMIC DNA]</scope>
    <source>
        <strain evidence="14">ATCC 52814</strain>
    </source>
</reference>
<dbReference type="InterPro" id="IPR013699">
    <property type="entry name" value="Signal_recog_part_SRP72_RNA-bd"/>
</dbReference>
<keyword evidence="6" id="KW-0256">Endoplasmic reticulum</keyword>
<comment type="subcellular location">
    <subcellularLocation>
        <location evidence="2 9">Cytoplasm</location>
    </subcellularLocation>
    <subcellularLocation>
        <location evidence="1">Endoplasmic reticulum</location>
    </subcellularLocation>
</comment>
<evidence type="ECO:0000256" key="11">
    <source>
        <dbReference type="SAM" id="Coils"/>
    </source>
</evidence>
<evidence type="ECO:0000256" key="7">
    <source>
        <dbReference type="ARBA" id="ARBA00023135"/>
    </source>
</evidence>
<keyword evidence="5 9" id="KW-0963">Cytoplasm</keyword>
<accession>A0A1X0RBT5</accession>
<keyword evidence="11" id="KW-0175">Coiled coil</keyword>
<dbReference type="InterPro" id="IPR019734">
    <property type="entry name" value="TPR_rpt"/>
</dbReference>
<evidence type="ECO:0000256" key="12">
    <source>
        <dbReference type="SAM" id="MobiDB-lite"/>
    </source>
</evidence>
<evidence type="ECO:0000259" key="13">
    <source>
        <dbReference type="Pfam" id="PF08492"/>
    </source>
</evidence>
<dbReference type="PANTHER" id="PTHR14094">
    <property type="entry name" value="SIGNAL RECOGNITION PARTICLE 72"/>
    <property type="match status" value="1"/>
</dbReference>
<dbReference type="GO" id="GO:0043022">
    <property type="term" value="F:ribosome binding"/>
    <property type="evidence" value="ECO:0007669"/>
    <property type="project" value="TreeGrafter"/>
</dbReference>
<evidence type="ECO:0000256" key="3">
    <source>
        <dbReference type="ARBA" id="ARBA00007676"/>
    </source>
</evidence>
<dbReference type="InterPro" id="IPR026270">
    <property type="entry name" value="SRP72"/>
</dbReference>
<name>A0A1X0RBT5_RHIZD</name>
<keyword evidence="7 9" id="KW-0733">Signal recognition particle</keyword>
<evidence type="ECO:0000256" key="4">
    <source>
        <dbReference type="ARBA" id="ARBA00018350"/>
    </source>
</evidence>
<dbReference type="OrthoDB" id="5421607at2759"/>
<organism evidence="14">
    <name type="scientific">Rhizopus microsporus var. microsporus</name>
    <dbReference type="NCBI Taxonomy" id="86635"/>
    <lineage>
        <taxon>Eukaryota</taxon>
        <taxon>Fungi</taxon>
        <taxon>Fungi incertae sedis</taxon>
        <taxon>Mucoromycota</taxon>
        <taxon>Mucoromycotina</taxon>
        <taxon>Mucoromycetes</taxon>
        <taxon>Mucorales</taxon>
        <taxon>Mucorineae</taxon>
        <taxon>Rhizopodaceae</taxon>
        <taxon>Rhizopus</taxon>
    </lineage>
</organism>
<feature type="compositionally biased region" description="Basic residues" evidence="12">
    <location>
        <begin position="546"/>
        <end position="558"/>
    </location>
</feature>
<dbReference type="GO" id="GO:0006614">
    <property type="term" value="P:SRP-dependent cotranslational protein targeting to membrane"/>
    <property type="evidence" value="ECO:0007669"/>
    <property type="project" value="UniProtKB-UniRule"/>
</dbReference>
<evidence type="ECO:0000313" key="14">
    <source>
        <dbReference type="EMBL" id="ORE09507.1"/>
    </source>
</evidence>
<dbReference type="AlphaFoldDB" id="A0A1X0RBT5"/>
<dbReference type="GO" id="GO:0005786">
    <property type="term" value="C:signal recognition particle, endoplasmic reticulum targeting"/>
    <property type="evidence" value="ECO:0007669"/>
    <property type="project" value="UniProtKB-UniRule"/>
</dbReference>
<dbReference type="GO" id="GO:0042802">
    <property type="term" value="F:identical protein binding"/>
    <property type="evidence" value="ECO:0007669"/>
    <property type="project" value="InterPro"/>
</dbReference>
<dbReference type="Pfam" id="PF13181">
    <property type="entry name" value="TPR_8"/>
    <property type="match status" value="1"/>
</dbReference>
<dbReference type="Pfam" id="PF13176">
    <property type="entry name" value="TPR_7"/>
    <property type="match status" value="1"/>
</dbReference>
<dbReference type="PROSITE" id="PS50005">
    <property type="entry name" value="TPR"/>
    <property type="match status" value="1"/>
</dbReference>
<dbReference type="PIRSF" id="PIRSF038922">
    <property type="entry name" value="SRP72"/>
    <property type="match status" value="1"/>
</dbReference>
<keyword evidence="8 9" id="KW-0687">Ribonucleoprotein</keyword>
<dbReference type="Pfam" id="PF07721">
    <property type="entry name" value="TPR_4"/>
    <property type="match status" value="1"/>
</dbReference>
<dbReference type="InterPro" id="IPR011990">
    <property type="entry name" value="TPR-like_helical_dom_sf"/>
</dbReference>
<dbReference type="GO" id="GO:0008312">
    <property type="term" value="F:7S RNA binding"/>
    <property type="evidence" value="ECO:0007669"/>
    <property type="project" value="InterPro"/>
</dbReference>